<evidence type="ECO:0000313" key="2">
    <source>
        <dbReference type="Proteomes" id="UP001077662"/>
    </source>
</evidence>
<sequence>MKAGPKQNVFDLKCYPKKIPNDSMKQIIKKRTDKANQILTHWNQYKERIRFIMK</sequence>
<protein>
    <submittedName>
        <fullName evidence="1">Uncharacterized protein</fullName>
    </submittedName>
</protein>
<accession>A0AAP3DLL6</accession>
<evidence type="ECO:0000313" key="1">
    <source>
        <dbReference type="EMBL" id="MCZ0810353.1"/>
    </source>
</evidence>
<name>A0AAP3DLL6_BRELA</name>
<dbReference type="RefSeq" id="WP_018673074.1">
    <property type="nucleotide sequence ID" value="NZ_CP032410.1"/>
</dbReference>
<dbReference type="GeneID" id="61081559"/>
<dbReference type="EMBL" id="JAPTNE010000073">
    <property type="protein sequence ID" value="MCZ0810353.1"/>
    <property type="molecule type" value="Genomic_DNA"/>
</dbReference>
<dbReference type="AlphaFoldDB" id="A0AAP3DLL6"/>
<organism evidence="1 2">
    <name type="scientific">Brevibacillus laterosporus</name>
    <name type="common">Bacillus laterosporus</name>
    <dbReference type="NCBI Taxonomy" id="1465"/>
    <lineage>
        <taxon>Bacteria</taxon>
        <taxon>Bacillati</taxon>
        <taxon>Bacillota</taxon>
        <taxon>Bacilli</taxon>
        <taxon>Bacillales</taxon>
        <taxon>Paenibacillaceae</taxon>
        <taxon>Brevibacillus</taxon>
    </lineage>
</organism>
<gene>
    <name evidence="1" type="ORF">O0554_26335</name>
</gene>
<reference evidence="1" key="1">
    <citation type="submission" date="2022-09" db="EMBL/GenBank/DDBJ databases">
        <title>Genome analysis and characterization of larvicidal activity of Brevibacillus strains.</title>
        <authorList>
            <person name="Patrusheva E.V."/>
            <person name="Izotova A.O."/>
            <person name="Toshchakov S.V."/>
            <person name="Sineoky S.P."/>
        </authorList>
    </citation>
    <scope>NUCLEOTIDE SEQUENCE</scope>
    <source>
        <strain evidence="1">VKPM_B-13247</strain>
    </source>
</reference>
<dbReference type="Proteomes" id="UP001077662">
    <property type="component" value="Unassembled WGS sequence"/>
</dbReference>
<proteinExistence type="predicted"/>
<comment type="caution">
    <text evidence="1">The sequence shown here is derived from an EMBL/GenBank/DDBJ whole genome shotgun (WGS) entry which is preliminary data.</text>
</comment>